<dbReference type="InterPro" id="IPR006665">
    <property type="entry name" value="OmpA-like"/>
</dbReference>
<keyword evidence="2" id="KW-0813">Transport</keyword>
<keyword evidence="3" id="KW-1134">Transmembrane beta strand</keyword>
<dbReference type="Pfam" id="PF00691">
    <property type="entry name" value="OmpA"/>
    <property type="match status" value="1"/>
</dbReference>
<dbReference type="PROSITE" id="PS51123">
    <property type="entry name" value="OMPA_2"/>
    <property type="match status" value="1"/>
</dbReference>
<dbReference type="GO" id="GO:0046930">
    <property type="term" value="C:pore complex"/>
    <property type="evidence" value="ECO:0007669"/>
    <property type="project" value="UniProtKB-KW"/>
</dbReference>
<proteinExistence type="predicted"/>
<sequence length="814" mass="92595">MHKILSCLLLFSFAINSSFGQQHHYNWKIGVHAGIANYYGDLSHQIWDLPHQFKQPIQDFNFLTYGLSLEYHVSKTFGLRLLGLKSQFKASDRTYTNSLTYNRALNVQTDIIDASLLAVVYLDNGLVLNPTAAIAPYFLFGGGLTHFESRGDLLSANNERYYYWSDQSIRNQDEQGANASTAQIIHPDYQYETALRPLKTEGRTYQPFTWNIALGIGAKFRLSKRFHLHLEALIRYTGTDYLDDVSANYLPNYTDNFQAYAANPSAINRSQRGDSPKMNDWYSFVGLSINYSFGQKTYAIRPAIIYTADLLKETTTVTTNSTIKDIHVPIEENNANNPINPASIPSLPKEDSLKTDSLVSPKIDNIALETPPSTVDSNSLDSNQLILPIATPIQPDSVVLKDTLKQQAAPFGERFYIDKIHQLELKQQQQQYDYELKLQQQHYEGKLMEQKLLNELKSEQERPIPSTQQHQLELQQQKFDAELKRQQQQYEYQLKLQELQNALKIERLKKGKDTVSFIVPSSSSPVQVEQVTQSISRPIVHSNKSIHKPPLESSVEISHQSQTPDQQQSTKPATTLSQPSEKIEPSPKPSVFSTSVAQDLAQMQAERDLLLLKIKALENQNQTAPSKDTIRVLQRDSIFITNDNHTVLADQLNQQQTRNQDLAVQLELLHKKKRAQEHTIDSLNKLLAQVETEKRMVSGELEAFLSQKKATYVTKIYFDVGKSSLTVQAKETLTTLIYYLKKYPTIRFWVKGFASKTGNKTTNERLSAERALAVANFIKQTGVHSDRIKTTPLGEQNSQDNHELDRRAEVHLSF</sequence>
<gene>
    <name evidence="14" type="ORF">AsAng_0063440</name>
</gene>
<reference evidence="14" key="1">
    <citation type="submission" date="2022-09" db="EMBL/GenBank/DDBJ databases">
        <title>Aureispira anguillicida sp. nov., isolated from Leptocephalus of Japanese eel Anguilla japonica.</title>
        <authorList>
            <person name="Yuasa K."/>
            <person name="Mekata T."/>
            <person name="Ikunari K."/>
        </authorList>
    </citation>
    <scope>NUCLEOTIDE SEQUENCE</scope>
    <source>
        <strain evidence="14">EL160426</strain>
    </source>
</reference>
<evidence type="ECO:0000256" key="3">
    <source>
        <dbReference type="ARBA" id="ARBA00022452"/>
    </source>
</evidence>
<dbReference type="PANTHER" id="PTHR30329:SF21">
    <property type="entry name" value="LIPOPROTEIN YIAD-RELATED"/>
    <property type="match status" value="1"/>
</dbReference>
<organism evidence="14 15">
    <name type="scientific">Aureispira anguillae</name>
    <dbReference type="NCBI Taxonomy" id="2864201"/>
    <lineage>
        <taxon>Bacteria</taxon>
        <taxon>Pseudomonadati</taxon>
        <taxon>Bacteroidota</taxon>
        <taxon>Saprospiria</taxon>
        <taxon>Saprospirales</taxon>
        <taxon>Saprospiraceae</taxon>
        <taxon>Aureispira</taxon>
    </lineage>
</organism>
<keyword evidence="10" id="KW-0175">Coiled coil</keyword>
<evidence type="ECO:0000256" key="8">
    <source>
        <dbReference type="ARBA" id="ARBA00023237"/>
    </source>
</evidence>
<dbReference type="InterPro" id="IPR036737">
    <property type="entry name" value="OmpA-like_sf"/>
</dbReference>
<keyword evidence="4" id="KW-0812">Transmembrane</keyword>
<evidence type="ECO:0000256" key="6">
    <source>
        <dbReference type="ARBA" id="ARBA00023114"/>
    </source>
</evidence>
<dbReference type="InterPro" id="IPR006664">
    <property type="entry name" value="OMP_bac"/>
</dbReference>
<evidence type="ECO:0000313" key="15">
    <source>
        <dbReference type="Proteomes" id="UP001060919"/>
    </source>
</evidence>
<evidence type="ECO:0000256" key="5">
    <source>
        <dbReference type="ARBA" id="ARBA00023065"/>
    </source>
</evidence>
<feature type="domain" description="OmpA-like" evidence="13">
    <location>
        <begin position="705"/>
        <end position="814"/>
    </location>
</feature>
<keyword evidence="8" id="KW-0998">Cell outer membrane</keyword>
<feature type="coiled-coil region" evidence="10">
    <location>
        <begin position="652"/>
        <end position="693"/>
    </location>
</feature>
<evidence type="ECO:0000256" key="4">
    <source>
        <dbReference type="ARBA" id="ARBA00022692"/>
    </source>
</evidence>
<evidence type="ECO:0000256" key="1">
    <source>
        <dbReference type="ARBA" id="ARBA00004571"/>
    </source>
</evidence>
<feature type="compositionally biased region" description="Polar residues" evidence="11">
    <location>
        <begin position="555"/>
        <end position="576"/>
    </location>
</feature>
<evidence type="ECO:0000256" key="9">
    <source>
        <dbReference type="PROSITE-ProRule" id="PRU00473"/>
    </source>
</evidence>
<dbReference type="CDD" id="cd07185">
    <property type="entry name" value="OmpA_C-like"/>
    <property type="match status" value="1"/>
</dbReference>
<dbReference type="PANTHER" id="PTHR30329">
    <property type="entry name" value="STATOR ELEMENT OF FLAGELLAR MOTOR COMPLEX"/>
    <property type="match status" value="1"/>
</dbReference>
<dbReference type="KEGG" id="aup:AsAng_0063440"/>
<keyword evidence="5" id="KW-0406">Ion transport</keyword>
<evidence type="ECO:0000259" key="13">
    <source>
        <dbReference type="PROSITE" id="PS51123"/>
    </source>
</evidence>
<dbReference type="RefSeq" id="WP_264790703.1">
    <property type="nucleotide sequence ID" value="NZ_AP026867.1"/>
</dbReference>
<evidence type="ECO:0000256" key="10">
    <source>
        <dbReference type="SAM" id="Coils"/>
    </source>
</evidence>
<dbReference type="SUPFAM" id="SSF103088">
    <property type="entry name" value="OmpA-like"/>
    <property type="match status" value="1"/>
</dbReference>
<evidence type="ECO:0000256" key="2">
    <source>
        <dbReference type="ARBA" id="ARBA00022448"/>
    </source>
</evidence>
<keyword evidence="6" id="KW-0626">Porin</keyword>
<dbReference type="SUPFAM" id="SSF56925">
    <property type="entry name" value="OMPA-like"/>
    <property type="match status" value="1"/>
</dbReference>
<dbReference type="GO" id="GO:0015288">
    <property type="term" value="F:porin activity"/>
    <property type="evidence" value="ECO:0007669"/>
    <property type="project" value="UniProtKB-KW"/>
</dbReference>
<evidence type="ECO:0000256" key="12">
    <source>
        <dbReference type="SAM" id="SignalP"/>
    </source>
</evidence>
<evidence type="ECO:0000313" key="14">
    <source>
        <dbReference type="EMBL" id="BDS15560.1"/>
    </source>
</evidence>
<name>A0A915YLR1_9BACT</name>
<dbReference type="EMBL" id="AP026867">
    <property type="protein sequence ID" value="BDS15560.1"/>
    <property type="molecule type" value="Genomic_DNA"/>
</dbReference>
<dbReference type="Proteomes" id="UP001060919">
    <property type="component" value="Chromosome"/>
</dbReference>
<keyword evidence="12" id="KW-0732">Signal</keyword>
<dbReference type="AlphaFoldDB" id="A0A915YLR1"/>
<dbReference type="InterPro" id="IPR050330">
    <property type="entry name" value="Bact_OuterMem_StrucFunc"/>
</dbReference>
<dbReference type="GO" id="GO:0009279">
    <property type="term" value="C:cell outer membrane"/>
    <property type="evidence" value="ECO:0007669"/>
    <property type="project" value="UniProtKB-SubCell"/>
</dbReference>
<evidence type="ECO:0000256" key="7">
    <source>
        <dbReference type="ARBA" id="ARBA00023136"/>
    </source>
</evidence>
<dbReference type="PRINTS" id="PR01021">
    <property type="entry name" value="OMPADOMAIN"/>
</dbReference>
<keyword evidence="7 9" id="KW-0472">Membrane</keyword>
<protein>
    <submittedName>
        <fullName evidence="14">OmpA family protein</fullName>
    </submittedName>
</protein>
<feature type="signal peptide" evidence="12">
    <location>
        <begin position="1"/>
        <end position="20"/>
    </location>
</feature>
<feature type="region of interest" description="Disordered" evidence="11">
    <location>
        <begin position="539"/>
        <end position="592"/>
    </location>
</feature>
<feature type="chain" id="PRO_5037517879" evidence="12">
    <location>
        <begin position="21"/>
        <end position="814"/>
    </location>
</feature>
<keyword evidence="15" id="KW-1185">Reference proteome</keyword>
<dbReference type="GO" id="GO:0006811">
    <property type="term" value="P:monoatomic ion transport"/>
    <property type="evidence" value="ECO:0007669"/>
    <property type="project" value="UniProtKB-KW"/>
</dbReference>
<comment type="subcellular location">
    <subcellularLocation>
        <location evidence="1">Cell outer membrane</location>
        <topology evidence="1">Multi-pass membrane protein</topology>
    </subcellularLocation>
</comment>
<dbReference type="Gene3D" id="3.30.1330.60">
    <property type="entry name" value="OmpA-like domain"/>
    <property type="match status" value="1"/>
</dbReference>
<accession>A0A915YLR1</accession>
<evidence type="ECO:0000256" key="11">
    <source>
        <dbReference type="SAM" id="MobiDB-lite"/>
    </source>
</evidence>
<dbReference type="InterPro" id="IPR011250">
    <property type="entry name" value="OMP/PagP_B-barrel"/>
</dbReference>